<dbReference type="KEGG" id="dpt:Deipr_2387"/>
<sequence length="299" mass="33579">MSLLSYPERGPWGNAKWRGNCSGYIYRHLFQLLSPQRFCDPMVGSGTSVDVAREMGIEAVGLDLHSGFNVLSQPIRLHLPAHWNGQADLCFSHPPYHTMVTYSGAQWGNEAHPDDLSRCSNLDEFYEKLALALLNQRDSVKVGGIYGTLLGDLRQKGAYHALASDIQAYLPRSERRAILIKAQHNTQSGTRTYSKLRFGRIEHEYILLYERQPGQVYAVLAETVQTQQETRTRSWKAIIGAAILGLGETFTTAQAYQAVMNAAPERIQQSEHWQAKVRQTLQQLPGLTNPERGVWARAA</sequence>
<keyword evidence="1" id="KW-0614">Plasmid</keyword>
<dbReference type="RefSeq" id="WP_013615865.1">
    <property type="nucleotide sequence ID" value="NC_015162.1"/>
</dbReference>
<dbReference type="Proteomes" id="UP000007718">
    <property type="component" value="Plasmid pDEIPR02"/>
</dbReference>
<geneLocation type="plasmid" evidence="1 2">
    <name>pDEIPR02</name>
</geneLocation>
<proteinExistence type="predicted"/>
<evidence type="ECO:0000313" key="2">
    <source>
        <dbReference type="Proteomes" id="UP000007718"/>
    </source>
</evidence>
<dbReference type="AlphaFoldDB" id="F0RQF2"/>
<organism evidence="1 2">
    <name type="scientific">Deinococcus proteolyticus (strain ATCC 35074 / DSM 20540 / JCM 6276 / NBRC 101906 / NCIMB 13154 / VKM Ac-1939 / CCM 2703 / MRP)</name>
    <dbReference type="NCBI Taxonomy" id="693977"/>
    <lineage>
        <taxon>Bacteria</taxon>
        <taxon>Thermotogati</taxon>
        <taxon>Deinococcota</taxon>
        <taxon>Deinococci</taxon>
        <taxon>Deinococcales</taxon>
        <taxon>Deinococcaceae</taxon>
        <taxon>Deinococcus</taxon>
    </lineage>
</organism>
<protein>
    <recommendedName>
        <fullName evidence="3">DNA methylase N-4/N-6 domain protein</fullName>
    </recommendedName>
</protein>
<gene>
    <name evidence="1" type="ordered locus">Deipr_2387</name>
</gene>
<reference evidence="1 2" key="2">
    <citation type="journal article" date="2012" name="Stand. Genomic Sci.">
        <title>Complete genome sequence of the orange-red pigmented, radioresistant Deinococcus proteolyticus type strain (MRP(T)).</title>
        <authorList>
            <person name="Copeland A."/>
            <person name="Zeytun A."/>
            <person name="Yassawong M."/>
            <person name="Nolan M."/>
            <person name="Lucas S."/>
            <person name="Hammon N."/>
            <person name="Deshpande S."/>
            <person name="Cheng J.F."/>
            <person name="Han C."/>
            <person name="Tapia R."/>
            <person name="Goodwin L.A."/>
            <person name="Pitluck S."/>
            <person name="Mavromatis K."/>
            <person name="Liolios K."/>
            <person name="Pagani I."/>
            <person name="Ivanova N."/>
            <person name="Mikhailova N."/>
            <person name="Pati A."/>
            <person name="Chen A."/>
            <person name="Palaniappan K."/>
            <person name="Land M."/>
            <person name="Hauser L."/>
            <person name="Jeffries C.D."/>
            <person name="Brambilla E.M."/>
            <person name="Rohde M."/>
            <person name="Sikorski J."/>
            <person name="Pukall R."/>
            <person name="Goker M."/>
            <person name="Detter J.C."/>
            <person name="Woyke T."/>
            <person name="Bristow J."/>
            <person name="Eisen J.A."/>
            <person name="Markowitz V."/>
            <person name="Hugenholtz P."/>
            <person name="Kyrpides N.C."/>
            <person name="Klenk H.P."/>
            <person name="Lapidus A."/>
        </authorList>
    </citation>
    <scope>NUCLEOTIDE SEQUENCE [LARGE SCALE GENOMIC DNA]</scope>
    <source>
        <strain evidence="2">ATCC 35074 / DSM 20540 / JCM 6276 / NBRC 101906 / NCIMB 13154 / VKM Ac-1939 / CCM 2703 / MRP</strain>
        <plasmid evidence="2">Plasmid pDEIPR02</plasmid>
    </source>
</reference>
<dbReference type="InterPro" id="IPR029063">
    <property type="entry name" value="SAM-dependent_MTases_sf"/>
</dbReference>
<accession>F0RQF2</accession>
<dbReference type="SUPFAM" id="SSF53335">
    <property type="entry name" value="S-adenosyl-L-methionine-dependent methyltransferases"/>
    <property type="match status" value="2"/>
</dbReference>
<dbReference type="EMBL" id="CP002538">
    <property type="protein sequence ID" value="ADY27511.1"/>
    <property type="molecule type" value="Genomic_DNA"/>
</dbReference>
<evidence type="ECO:0008006" key="3">
    <source>
        <dbReference type="Google" id="ProtNLM"/>
    </source>
</evidence>
<dbReference type="OrthoDB" id="256730at2"/>
<keyword evidence="2" id="KW-1185">Reference proteome</keyword>
<dbReference type="HOGENOM" id="CLU_067754_0_0_0"/>
<dbReference type="Gene3D" id="3.40.50.150">
    <property type="entry name" value="Vaccinia Virus protein VP39"/>
    <property type="match status" value="1"/>
</dbReference>
<evidence type="ECO:0000313" key="1">
    <source>
        <dbReference type="EMBL" id="ADY27511.1"/>
    </source>
</evidence>
<name>F0RQF2_DEIPM</name>
<reference evidence="2" key="1">
    <citation type="submission" date="2011-02" db="EMBL/GenBank/DDBJ databases">
        <title>The complete sequence of plasmid2 of Deinococcus proteolyticus DSM 20540.</title>
        <authorList>
            <consortium name="US DOE Joint Genome Institute (JGI-PGF)"/>
            <person name="Lucas S."/>
            <person name="Copeland A."/>
            <person name="Lapidus A."/>
            <person name="Bruce D."/>
            <person name="Goodwin L."/>
            <person name="Pitluck S."/>
            <person name="Kyrpides N."/>
            <person name="Mavromatis K."/>
            <person name="Pagani I."/>
            <person name="Ivanova N."/>
            <person name="Ovchinnikova G."/>
            <person name="Zeytun A."/>
            <person name="Detter J.C."/>
            <person name="Han C."/>
            <person name="Land M."/>
            <person name="Hauser L."/>
            <person name="Markowitz V."/>
            <person name="Cheng J.-F."/>
            <person name="Hugenholtz P."/>
            <person name="Woyke T."/>
            <person name="Wu D."/>
            <person name="Pukall R."/>
            <person name="Steenblock K."/>
            <person name="Brambilla E."/>
            <person name="Klenk H.-P."/>
            <person name="Eisen J.A."/>
        </authorList>
    </citation>
    <scope>NUCLEOTIDE SEQUENCE [LARGE SCALE GENOMIC DNA]</scope>
    <source>
        <strain evidence="2">ATCC 35074 / DSM 20540 / JCM 6276 / NBRC 101906 / NCIMB 13154 / VKM Ac-1939 / CCM 2703 / MRP</strain>
        <plasmid evidence="2">Plasmid pDEIPR02</plasmid>
    </source>
</reference>